<dbReference type="Gene3D" id="3.40.1180.10">
    <property type="entry name" value="Decaprenyl diphosphate synthase-like"/>
    <property type="match status" value="1"/>
</dbReference>
<gene>
    <name evidence="3" type="primary">uppS_66</name>
    <name evidence="3" type="ORF">SDC9_196042</name>
</gene>
<dbReference type="EC" id="2.5.1.-" evidence="3"/>
<dbReference type="CDD" id="cd00475">
    <property type="entry name" value="Cis_IPPS"/>
    <property type="match status" value="1"/>
</dbReference>
<dbReference type="NCBIfam" id="TIGR00055">
    <property type="entry name" value="uppS"/>
    <property type="match status" value="1"/>
</dbReference>
<organism evidence="3">
    <name type="scientific">bioreactor metagenome</name>
    <dbReference type="NCBI Taxonomy" id="1076179"/>
    <lineage>
        <taxon>unclassified sequences</taxon>
        <taxon>metagenomes</taxon>
        <taxon>ecological metagenomes</taxon>
    </lineage>
</organism>
<dbReference type="EMBL" id="VSSQ01110761">
    <property type="protein sequence ID" value="MPN48435.1"/>
    <property type="molecule type" value="Genomic_DNA"/>
</dbReference>
<keyword evidence="2 3" id="KW-0808">Transferase</keyword>
<reference evidence="3" key="1">
    <citation type="submission" date="2019-08" db="EMBL/GenBank/DDBJ databases">
        <authorList>
            <person name="Kucharzyk K."/>
            <person name="Murdoch R.W."/>
            <person name="Higgins S."/>
            <person name="Loffler F."/>
        </authorList>
    </citation>
    <scope>NUCLEOTIDE SEQUENCE</scope>
</reference>
<evidence type="ECO:0000313" key="3">
    <source>
        <dbReference type="EMBL" id="MPN48435.1"/>
    </source>
</evidence>
<evidence type="ECO:0000256" key="1">
    <source>
        <dbReference type="ARBA" id="ARBA00001946"/>
    </source>
</evidence>
<dbReference type="AlphaFoldDB" id="A0A645IAZ8"/>
<dbReference type="PANTHER" id="PTHR10291:SF0">
    <property type="entry name" value="DEHYDRODOLICHYL DIPHOSPHATE SYNTHASE 2"/>
    <property type="match status" value="1"/>
</dbReference>
<accession>A0A645IAZ8</accession>
<comment type="caution">
    <text evidence="3">The sequence shown here is derived from an EMBL/GenBank/DDBJ whole genome shotgun (WGS) entry which is preliminary data.</text>
</comment>
<evidence type="ECO:0000256" key="2">
    <source>
        <dbReference type="ARBA" id="ARBA00022679"/>
    </source>
</evidence>
<dbReference type="GO" id="GO:0045547">
    <property type="term" value="F:ditrans,polycis-polyprenyl diphosphate synthase [(2E,6E)-farnesyl diphosphate specific] activity"/>
    <property type="evidence" value="ECO:0007669"/>
    <property type="project" value="TreeGrafter"/>
</dbReference>
<protein>
    <submittedName>
        <fullName evidence="3">Isoprenyl transferase</fullName>
        <ecNumber evidence="3">2.5.1.-</ecNumber>
    </submittedName>
</protein>
<sequence>MILNVALNYGGRDEIVHAVREIMEEGTAPGDVTEEMISAHLYTRDLPDPDIMIRTGGESRLSNFLLWQNAYTEFFFDDIWWPDFDDDAFYKLIEAYQQRNRRFGTA</sequence>
<dbReference type="InterPro" id="IPR036424">
    <property type="entry name" value="UPP_synth-like_sf"/>
</dbReference>
<dbReference type="InterPro" id="IPR018520">
    <property type="entry name" value="UPP_synth-like_CS"/>
</dbReference>
<comment type="cofactor">
    <cofactor evidence="1">
        <name>Mg(2+)</name>
        <dbReference type="ChEBI" id="CHEBI:18420"/>
    </cofactor>
</comment>
<dbReference type="PANTHER" id="PTHR10291">
    <property type="entry name" value="DEHYDRODOLICHYL DIPHOSPHATE SYNTHASE FAMILY MEMBER"/>
    <property type="match status" value="1"/>
</dbReference>
<proteinExistence type="predicted"/>
<dbReference type="SUPFAM" id="SSF64005">
    <property type="entry name" value="Undecaprenyl diphosphate synthase"/>
    <property type="match status" value="1"/>
</dbReference>
<dbReference type="InterPro" id="IPR001441">
    <property type="entry name" value="UPP_synth-like"/>
</dbReference>
<dbReference type="GO" id="GO:0016094">
    <property type="term" value="P:polyprenol biosynthetic process"/>
    <property type="evidence" value="ECO:0007669"/>
    <property type="project" value="TreeGrafter"/>
</dbReference>
<name>A0A645IAZ8_9ZZZZ</name>
<dbReference type="Pfam" id="PF01255">
    <property type="entry name" value="Prenyltransf"/>
    <property type="match status" value="1"/>
</dbReference>
<dbReference type="PROSITE" id="PS01066">
    <property type="entry name" value="UPP_SYNTHASE"/>
    <property type="match status" value="1"/>
</dbReference>